<evidence type="ECO:0000256" key="1">
    <source>
        <dbReference type="ARBA" id="ARBA00022723"/>
    </source>
</evidence>
<evidence type="ECO:0000259" key="4">
    <source>
        <dbReference type="Pfam" id="PF04055"/>
    </source>
</evidence>
<dbReference type="InterPro" id="IPR058240">
    <property type="entry name" value="rSAM_sf"/>
</dbReference>
<keyword evidence="6" id="KW-1185">Reference proteome</keyword>
<comment type="caution">
    <text evidence="5">The sequence shown here is derived from an EMBL/GenBank/DDBJ whole genome shotgun (WGS) entry which is preliminary data.</text>
</comment>
<feature type="domain" description="Radical SAM core" evidence="4">
    <location>
        <begin position="29"/>
        <end position="205"/>
    </location>
</feature>
<evidence type="ECO:0000313" key="6">
    <source>
        <dbReference type="Proteomes" id="UP000574133"/>
    </source>
</evidence>
<dbReference type="RefSeq" id="WP_185179908.1">
    <property type="nucleotide sequence ID" value="NZ_CBCSEP010000006.1"/>
</dbReference>
<keyword evidence="3" id="KW-0411">Iron-sulfur</keyword>
<keyword evidence="1" id="KW-0479">Metal-binding</keyword>
<protein>
    <submittedName>
        <fullName evidence="5">Radical SAM protein</fullName>
    </submittedName>
</protein>
<dbReference type="GO" id="GO:0046872">
    <property type="term" value="F:metal ion binding"/>
    <property type="evidence" value="ECO:0007669"/>
    <property type="project" value="UniProtKB-KW"/>
</dbReference>
<dbReference type="SUPFAM" id="SSF102114">
    <property type="entry name" value="Radical SAM enzymes"/>
    <property type="match status" value="1"/>
</dbReference>
<gene>
    <name evidence="5" type="ORF">H4Q31_15260</name>
</gene>
<name>A0A841THC5_9BACL</name>
<dbReference type="GO" id="GO:0003824">
    <property type="term" value="F:catalytic activity"/>
    <property type="evidence" value="ECO:0007669"/>
    <property type="project" value="InterPro"/>
</dbReference>
<organism evidence="5 6">
    <name type="scientific">Cohnella lubricantis</name>
    <dbReference type="NCBI Taxonomy" id="2163172"/>
    <lineage>
        <taxon>Bacteria</taxon>
        <taxon>Bacillati</taxon>
        <taxon>Bacillota</taxon>
        <taxon>Bacilli</taxon>
        <taxon>Bacillales</taxon>
        <taxon>Paenibacillaceae</taxon>
        <taxon>Cohnella</taxon>
    </lineage>
</organism>
<reference evidence="5 6" key="1">
    <citation type="submission" date="2020-08" db="EMBL/GenBank/DDBJ databases">
        <title>Cohnella phylogeny.</title>
        <authorList>
            <person name="Dunlap C."/>
        </authorList>
    </citation>
    <scope>NUCLEOTIDE SEQUENCE [LARGE SCALE GENOMIC DNA]</scope>
    <source>
        <strain evidence="5 6">DSM 103658</strain>
    </source>
</reference>
<sequence>MPPTAYEPMGAKSILNAVKAPSMPFDWSINPYRGCQHGCAFCYARSTHAFLGEAADDTFQHHIFWKDKAPDILRAQLKRMSKRLPRYVAIGTATDPYQQLEGKAKLTRGCLEVLAEFGIAASVTTRSPLVLRDLDLLRRMPGSSVNISIHSLDQDIWRTFEPSSPSPKLRIDCAAKLGDAGVPAIVFMAPILPFLTDKPEKTEELISACAQAGVRELMPSFLRLSTPEVKSWFFSVLRQSYPQLADRYGQLYWRTSRLPDHYRKPVHRRIAEQMSHYGLSRSVGAYLADRGTLDTAASGAFFAASPVQPMNAAVSASDCAPVQLTLF</sequence>
<evidence type="ECO:0000256" key="2">
    <source>
        <dbReference type="ARBA" id="ARBA00023004"/>
    </source>
</evidence>
<dbReference type="InterPro" id="IPR007197">
    <property type="entry name" value="rSAM"/>
</dbReference>
<evidence type="ECO:0000313" key="5">
    <source>
        <dbReference type="EMBL" id="MBB6678648.1"/>
    </source>
</evidence>
<dbReference type="PANTHER" id="PTHR43432">
    <property type="entry name" value="SLR0285 PROTEIN"/>
    <property type="match status" value="1"/>
</dbReference>
<accession>A0A841THC5</accession>
<dbReference type="EMBL" id="JACJVN010000057">
    <property type="protein sequence ID" value="MBB6678648.1"/>
    <property type="molecule type" value="Genomic_DNA"/>
</dbReference>
<dbReference type="Gene3D" id="3.80.30.30">
    <property type="match status" value="1"/>
</dbReference>
<dbReference type="Pfam" id="PF04055">
    <property type="entry name" value="Radical_SAM"/>
    <property type="match status" value="1"/>
</dbReference>
<evidence type="ECO:0000256" key="3">
    <source>
        <dbReference type="ARBA" id="ARBA00023014"/>
    </source>
</evidence>
<dbReference type="AlphaFoldDB" id="A0A841THC5"/>
<dbReference type="SFLD" id="SFLDS00029">
    <property type="entry name" value="Radical_SAM"/>
    <property type="match status" value="1"/>
</dbReference>
<dbReference type="CDD" id="cd01335">
    <property type="entry name" value="Radical_SAM"/>
    <property type="match status" value="1"/>
</dbReference>
<dbReference type="InterPro" id="IPR040086">
    <property type="entry name" value="MJ0683-like"/>
</dbReference>
<dbReference type="PANTHER" id="PTHR43432:SF3">
    <property type="entry name" value="SLR0285 PROTEIN"/>
    <property type="match status" value="1"/>
</dbReference>
<dbReference type="GO" id="GO:0051536">
    <property type="term" value="F:iron-sulfur cluster binding"/>
    <property type="evidence" value="ECO:0007669"/>
    <property type="project" value="UniProtKB-KW"/>
</dbReference>
<keyword evidence="2" id="KW-0408">Iron</keyword>
<proteinExistence type="predicted"/>
<dbReference type="SFLD" id="SFLDG01084">
    <property type="entry name" value="Uncharacterised_Radical_SAM_Su"/>
    <property type="match status" value="1"/>
</dbReference>
<dbReference type="Proteomes" id="UP000574133">
    <property type="component" value="Unassembled WGS sequence"/>
</dbReference>